<dbReference type="AlphaFoldDB" id="A0A1X7TWF7"/>
<name>A0A1X7TWF7_AMPQE</name>
<dbReference type="InParanoid" id="A0A1X7TWF7"/>
<sequence>SEISSNEFISEISNNNNNNNLY</sequence>
<feature type="region of interest" description="Disordered" evidence="1">
    <location>
        <begin position="1"/>
        <end position="22"/>
    </location>
</feature>
<organism evidence="2">
    <name type="scientific">Amphimedon queenslandica</name>
    <name type="common">Sponge</name>
    <dbReference type="NCBI Taxonomy" id="400682"/>
    <lineage>
        <taxon>Eukaryota</taxon>
        <taxon>Metazoa</taxon>
        <taxon>Porifera</taxon>
        <taxon>Demospongiae</taxon>
        <taxon>Heteroscleromorpha</taxon>
        <taxon>Haplosclerida</taxon>
        <taxon>Niphatidae</taxon>
        <taxon>Amphimedon</taxon>
    </lineage>
</organism>
<evidence type="ECO:0000313" key="2">
    <source>
        <dbReference type="EnsemblMetazoa" id="Aqu2.1.19787_001"/>
    </source>
</evidence>
<proteinExistence type="predicted"/>
<evidence type="ECO:0000256" key="1">
    <source>
        <dbReference type="SAM" id="MobiDB-lite"/>
    </source>
</evidence>
<accession>A0A1X7TWF7</accession>
<reference evidence="2" key="1">
    <citation type="submission" date="2017-05" db="UniProtKB">
        <authorList>
            <consortium name="EnsemblMetazoa"/>
        </authorList>
    </citation>
    <scope>IDENTIFICATION</scope>
</reference>
<dbReference type="EnsemblMetazoa" id="Aqu2.1.19787_001">
    <property type="protein sequence ID" value="Aqu2.1.19787_001"/>
    <property type="gene ID" value="Aqu2.1.19787"/>
</dbReference>
<protein>
    <submittedName>
        <fullName evidence="2">Uncharacterized protein</fullName>
    </submittedName>
</protein>